<dbReference type="AlphaFoldDB" id="A0A4Y5W2K3"/>
<keyword evidence="1" id="KW-0732">Signal</keyword>
<name>A0A4Y5W2K3_9PSED</name>
<dbReference type="EMBL" id="CP021645">
    <property type="protein sequence ID" value="QDD88719.1"/>
    <property type="molecule type" value="Genomic_DNA"/>
</dbReference>
<dbReference type="RefSeq" id="WP_140217018.1">
    <property type="nucleotide sequence ID" value="NZ_CP021645.1"/>
</dbReference>
<dbReference type="SUPFAM" id="SSF51445">
    <property type="entry name" value="(Trans)glycosidases"/>
    <property type="match status" value="1"/>
</dbReference>
<gene>
    <name evidence="2" type="ORF">CCZ28_06715</name>
</gene>
<evidence type="ECO:0000256" key="1">
    <source>
        <dbReference type="SAM" id="SignalP"/>
    </source>
</evidence>
<organism evidence="2">
    <name type="scientific">Pseudomonas oryzihabitans</name>
    <dbReference type="NCBI Taxonomy" id="47885"/>
    <lineage>
        <taxon>Bacteria</taxon>
        <taxon>Pseudomonadati</taxon>
        <taxon>Pseudomonadota</taxon>
        <taxon>Gammaproteobacteria</taxon>
        <taxon>Pseudomonadales</taxon>
        <taxon>Pseudomonadaceae</taxon>
        <taxon>Pseudomonas</taxon>
    </lineage>
</organism>
<reference evidence="2" key="1">
    <citation type="submission" date="2017-05" db="EMBL/GenBank/DDBJ databases">
        <title>Complete genome sequence of Pseudomonas psychrotolerans CS51.</title>
        <authorList>
            <person name="Asaf S."/>
            <person name="Kang S.M."/>
            <person name="Lee I.J."/>
        </authorList>
    </citation>
    <scope>NUCLEOTIDE SEQUENCE [LARGE SCALE GENOMIC DNA]</scope>
    <source>
        <strain evidence="2">CS51</strain>
    </source>
</reference>
<accession>A0A4Y5W2K3</accession>
<dbReference type="InterPro" id="IPR017853">
    <property type="entry name" value="GH"/>
</dbReference>
<feature type="signal peptide" evidence="1">
    <location>
        <begin position="1"/>
        <end position="18"/>
    </location>
</feature>
<feature type="chain" id="PRO_5021417424" evidence="1">
    <location>
        <begin position="19"/>
        <end position="636"/>
    </location>
</feature>
<dbReference type="Gene3D" id="3.20.20.80">
    <property type="entry name" value="Glycosidases"/>
    <property type="match status" value="1"/>
</dbReference>
<evidence type="ECO:0000313" key="2">
    <source>
        <dbReference type="EMBL" id="QDD88719.1"/>
    </source>
</evidence>
<protein>
    <submittedName>
        <fullName evidence="2">Uncharacterized protein</fullName>
    </submittedName>
</protein>
<proteinExistence type="predicted"/>
<sequence length="636" mass="70237">MKALLLSSLALWLGGAQAASMSWQELRSGNLYLQTATGDALTVDWRPAWQAAANREQLYLLDGSGHLQQQLDIAADQTRGSARLALPASPLDYRFDVPGYSFRNYRLTHDAATKAQFEPAKLHLTADVAPGVELYFKVGAGEHAVLNGKYQGGVEALVVQPQNGVTGARLPLQRHARYRDFDRLELPVAAQDRVFKLRLIGSGKVSFWLDGTANLFAQDPAQLHPLQQAPGQVDLRLRQDSPGPTPRLGVGLPYAQIPPPLRKDFADLGVQGAGLYSFADVLNRAPQRELEVRQDYRQRFGLDFDVTLLASSGRQAVLEADPQTGLALTRWLEDTRALKGGLHYLSFADEPNLNYPSYAAFSRYFGAMLSQVKAIPWAHAVGVRIAMPASAQFINGPFCDDAASRRGLDWARSLLKEHGPDIDAIAWHRWMLRDLLATRRYRDEIQAAAELVGRDDQGRPRKALLLDQTNISSGDSLSPYEQDTWYAAQWWAAVAIASGQDGLLSLVSWFQLADEDDYPKGLWHNTGTSFAAKPIGRAWTFVRQHWLERVVGLDNDAFEVDALAMSVPHRQGIVGVNKAQRLQQVTLAPAPPHCTSATLELLLPEGPQRSAVSCTAERLTFELPPNALFSLDWSTP</sequence>